<dbReference type="InterPro" id="IPR049492">
    <property type="entry name" value="BD-FAE-like_dom"/>
</dbReference>
<sequence>MTDISGAKAGPLDPRTKWGALSQAERDAAYDNNAAVKDSAALIAERNEASKTLRASRKSFLDVAYGDRERTKIDLYPAADSAAPCLVFLHGGYWQRNSRDVFAMLVEGVAAHGWSVAIPGYSLAPEASLTEIVSEISHALDWLAGHGESYGVSGPIVLSGWSAGAHLVAMALDHPRVAAGLAISGVYDLAPIRDTGLNNALKLTDQEVEKLSPLRLPVVHKRLDIVYGAAELPALVFDSIHLHEVRAAANAPGAIFAIEGANHFSILGELRRPDGALVEIARKLAGQ</sequence>
<dbReference type="SUPFAM" id="SSF53474">
    <property type="entry name" value="alpha/beta-Hydrolases"/>
    <property type="match status" value="1"/>
</dbReference>
<comment type="caution">
    <text evidence="3">The sequence shown here is derived from an EMBL/GenBank/DDBJ whole genome shotgun (WGS) entry which is preliminary data.</text>
</comment>
<dbReference type="OrthoDB" id="9771666at2"/>
<accession>A0A0R3MMW9</accession>
<evidence type="ECO:0000313" key="3">
    <source>
        <dbReference type="EMBL" id="KRR21572.1"/>
    </source>
</evidence>
<dbReference type="Gene3D" id="3.40.50.1820">
    <property type="entry name" value="alpha/beta hydrolase"/>
    <property type="match status" value="1"/>
</dbReference>
<dbReference type="InterPro" id="IPR029058">
    <property type="entry name" value="AB_hydrolase_fold"/>
</dbReference>
<evidence type="ECO:0000256" key="1">
    <source>
        <dbReference type="ARBA" id="ARBA00022801"/>
    </source>
</evidence>
<keyword evidence="1" id="KW-0378">Hydrolase</keyword>
<reference evidence="3 4" key="1">
    <citation type="submission" date="2014-03" db="EMBL/GenBank/DDBJ databases">
        <title>Bradyrhizobium valentinum sp. nov., isolated from effective nodules of Lupinus mariae-josephae, a lupine endemic of basic-lime soils in Eastern Spain.</title>
        <authorList>
            <person name="Duran D."/>
            <person name="Rey L."/>
            <person name="Navarro A."/>
            <person name="Busquets A."/>
            <person name="Imperial J."/>
            <person name="Ruiz-Argueso T."/>
        </authorList>
    </citation>
    <scope>NUCLEOTIDE SEQUENCE [LARGE SCALE GENOMIC DNA]</scope>
    <source>
        <strain evidence="3 4">CCBAU 23086</strain>
    </source>
</reference>
<organism evidence="3 4">
    <name type="scientific">Bradyrhizobium lablabi</name>
    <dbReference type="NCBI Taxonomy" id="722472"/>
    <lineage>
        <taxon>Bacteria</taxon>
        <taxon>Pseudomonadati</taxon>
        <taxon>Pseudomonadota</taxon>
        <taxon>Alphaproteobacteria</taxon>
        <taxon>Hyphomicrobiales</taxon>
        <taxon>Nitrobacteraceae</taxon>
        <taxon>Bradyrhizobium</taxon>
    </lineage>
</organism>
<dbReference type="AlphaFoldDB" id="A0A0R3MMW9"/>
<name>A0A0R3MMW9_9BRAD</name>
<evidence type="ECO:0000313" key="4">
    <source>
        <dbReference type="Proteomes" id="UP000051660"/>
    </source>
</evidence>
<dbReference type="GO" id="GO:0016787">
    <property type="term" value="F:hydrolase activity"/>
    <property type="evidence" value="ECO:0007669"/>
    <property type="project" value="UniProtKB-KW"/>
</dbReference>
<dbReference type="Pfam" id="PF20434">
    <property type="entry name" value="BD-FAE"/>
    <property type="match status" value="1"/>
</dbReference>
<dbReference type="RefSeq" id="WP_057860031.1">
    <property type="nucleotide sequence ID" value="NZ_LLYB01000081.1"/>
</dbReference>
<dbReference type="PANTHER" id="PTHR48081:SF33">
    <property type="entry name" value="KYNURENINE FORMAMIDASE"/>
    <property type="match status" value="1"/>
</dbReference>
<feature type="domain" description="BD-FAE-like" evidence="2">
    <location>
        <begin position="77"/>
        <end position="171"/>
    </location>
</feature>
<dbReference type="Proteomes" id="UP000051660">
    <property type="component" value="Unassembled WGS sequence"/>
</dbReference>
<protein>
    <submittedName>
        <fullName evidence="3">Esterase</fullName>
    </submittedName>
</protein>
<dbReference type="EMBL" id="LLYB01000081">
    <property type="protein sequence ID" value="KRR21572.1"/>
    <property type="molecule type" value="Genomic_DNA"/>
</dbReference>
<evidence type="ECO:0000259" key="2">
    <source>
        <dbReference type="Pfam" id="PF20434"/>
    </source>
</evidence>
<proteinExistence type="predicted"/>
<dbReference type="InterPro" id="IPR050300">
    <property type="entry name" value="GDXG_lipolytic_enzyme"/>
</dbReference>
<dbReference type="PANTHER" id="PTHR48081">
    <property type="entry name" value="AB HYDROLASE SUPERFAMILY PROTEIN C4A8.06C"/>
    <property type="match status" value="1"/>
</dbReference>
<gene>
    <name evidence="3" type="ORF">CQ14_07865</name>
</gene>